<accession>A0A5C3KB45</accession>
<keyword evidence="2" id="KW-1185">Reference proteome</keyword>
<dbReference type="Proteomes" id="UP000307440">
    <property type="component" value="Unassembled WGS sequence"/>
</dbReference>
<dbReference type="EMBL" id="ML210575">
    <property type="protein sequence ID" value="TFK17062.1"/>
    <property type="molecule type" value="Genomic_DNA"/>
</dbReference>
<proteinExistence type="predicted"/>
<sequence>MPNDIDVDKKVFELEVLGEGRFEVAAGKIGPGALFRYADGIDVRAGMLISSLVLRPPITADEIPTALEYRPSLPPIPPNASPPRRSGLAILAWDDTSRTTDSERPTASVSVTLIENDQRVKIEPLDKLFVKTGTLTCVFSVSDVADKFEDLMESQNGCRAMYGV</sequence>
<gene>
    <name evidence="1" type="ORF">FA15DRAFT_661719</name>
</gene>
<evidence type="ECO:0000313" key="1">
    <source>
        <dbReference type="EMBL" id="TFK17062.1"/>
    </source>
</evidence>
<evidence type="ECO:0000313" key="2">
    <source>
        <dbReference type="Proteomes" id="UP000307440"/>
    </source>
</evidence>
<name>A0A5C3KB45_COPMA</name>
<protein>
    <submittedName>
        <fullName evidence="1">Uncharacterized protein</fullName>
    </submittedName>
</protein>
<dbReference type="AlphaFoldDB" id="A0A5C3KB45"/>
<reference evidence="1 2" key="1">
    <citation type="journal article" date="2019" name="Nat. Ecol. Evol.">
        <title>Megaphylogeny resolves global patterns of mushroom evolution.</title>
        <authorList>
            <person name="Varga T."/>
            <person name="Krizsan K."/>
            <person name="Foldi C."/>
            <person name="Dima B."/>
            <person name="Sanchez-Garcia M."/>
            <person name="Sanchez-Ramirez S."/>
            <person name="Szollosi G.J."/>
            <person name="Szarkandi J.G."/>
            <person name="Papp V."/>
            <person name="Albert L."/>
            <person name="Andreopoulos W."/>
            <person name="Angelini C."/>
            <person name="Antonin V."/>
            <person name="Barry K.W."/>
            <person name="Bougher N.L."/>
            <person name="Buchanan P."/>
            <person name="Buyck B."/>
            <person name="Bense V."/>
            <person name="Catcheside P."/>
            <person name="Chovatia M."/>
            <person name="Cooper J."/>
            <person name="Damon W."/>
            <person name="Desjardin D."/>
            <person name="Finy P."/>
            <person name="Geml J."/>
            <person name="Haridas S."/>
            <person name="Hughes K."/>
            <person name="Justo A."/>
            <person name="Karasinski D."/>
            <person name="Kautmanova I."/>
            <person name="Kiss B."/>
            <person name="Kocsube S."/>
            <person name="Kotiranta H."/>
            <person name="LaButti K.M."/>
            <person name="Lechner B.E."/>
            <person name="Liimatainen K."/>
            <person name="Lipzen A."/>
            <person name="Lukacs Z."/>
            <person name="Mihaltcheva S."/>
            <person name="Morgado L.N."/>
            <person name="Niskanen T."/>
            <person name="Noordeloos M.E."/>
            <person name="Ohm R.A."/>
            <person name="Ortiz-Santana B."/>
            <person name="Ovrebo C."/>
            <person name="Racz N."/>
            <person name="Riley R."/>
            <person name="Savchenko A."/>
            <person name="Shiryaev A."/>
            <person name="Soop K."/>
            <person name="Spirin V."/>
            <person name="Szebenyi C."/>
            <person name="Tomsovsky M."/>
            <person name="Tulloss R.E."/>
            <person name="Uehling J."/>
            <person name="Grigoriev I.V."/>
            <person name="Vagvolgyi C."/>
            <person name="Papp T."/>
            <person name="Martin F.M."/>
            <person name="Miettinen O."/>
            <person name="Hibbett D.S."/>
            <person name="Nagy L.G."/>
        </authorList>
    </citation>
    <scope>NUCLEOTIDE SEQUENCE [LARGE SCALE GENOMIC DNA]</scope>
    <source>
        <strain evidence="1 2">CBS 121175</strain>
    </source>
</reference>
<organism evidence="1 2">
    <name type="scientific">Coprinopsis marcescibilis</name>
    <name type="common">Agaric fungus</name>
    <name type="synonym">Psathyrella marcescibilis</name>
    <dbReference type="NCBI Taxonomy" id="230819"/>
    <lineage>
        <taxon>Eukaryota</taxon>
        <taxon>Fungi</taxon>
        <taxon>Dikarya</taxon>
        <taxon>Basidiomycota</taxon>
        <taxon>Agaricomycotina</taxon>
        <taxon>Agaricomycetes</taxon>
        <taxon>Agaricomycetidae</taxon>
        <taxon>Agaricales</taxon>
        <taxon>Agaricineae</taxon>
        <taxon>Psathyrellaceae</taxon>
        <taxon>Coprinopsis</taxon>
    </lineage>
</organism>